<dbReference type="Proteomes" id="UP001152523">
    <property type="component" value="Unassembled WGS sequence"/>
</dbReference>
<protein>
    <recommendedName>
        <fullName evidence="4">RNase H type-1 domain-containing protein</fullName>
    </recommendedName>
</protein>
<dbReference type="AlphaFoldDB" id="A0AAV0GFK1"/>
<proteinExistence type="predicted"/>
<evidence type="ECO:0000313" key="2">
    <source>
        <dbReference type="EMBL" id="CAH9146640.1"/>
    </source>
</evidence>
<dbReference type="EMBL" id="CAMAPF010000059">
    <property type="protein sequence ID" value="CAH9087729.1"/>
    <property type="molecule type" value="Genomic_DNA"/>
</dbReference>
<accession>A0AAV0GFK1</accession>
<evidence type="ECO:0000313" key="1">
    <source>
        <dbReference type="EMBL" id="CAH9087729.1"/>
    </source>
</evidence>
<sequence>MEVLLIDLVLLLVGVNRELCLGGAWNYGRGYSNRNLFLKFSIYVNILIRIFAPNNPGVAAPWSRKLTLLEAELMGIRQALSWLKSNERDFVDVESDSLWAVLEIQAGGSLSAAGSNFTSISLAHV</sequence>
<organism evidence="2 3">
    <name type="scientific">Cuscuta epithymum</name>
    <dbReference type="NCBI Taxonomy" id="186058"/>
    <lineage>
        <taxon>Eukaryota</taxon>
        <taxon>Viridiplantae</taxon>
        <taxon>Streptophyta</taxon>
        <taxon>Embryophyta</taxon>
        <taxon>Tracheophyta</taxon>
        <taxon>Spermatophyta</taxon>
        <taxon>Magnoliopsida</taxon>
        <taxon>eudicotyledons</taxon>
        <taxon>Gunneridae</taxon>
        <taxon>Pentapetalae</taxon>
        <taxon>asterids</taxon>
        <taxon>lamiids</taxon>
        <taxon>Solanales</taxon>
        <taxon>Convolvulaceae</taxon>
        <taxon>Cuscuteae</taxon>
        <taxon>Cuscuta</taxon>
        <taxon>Cuscuta subgen. Cuscuta</taxon>
    </lineage>
</organism>
<dbReference type="EMBL" id="CAMAPF010001107">
    <property type="protein sequence ID" value="CAH9146640.1"/>
    <property type="molecule type" value="Genomic_DNA"/>
</dbReference>
<reference evidence="2" key="1">
    <citation type="submission" date="2022-07" db="EMBL/GenBank/DDBJ databases">
        <authorList>
            <person name="Macas J."/>
            <person name="Novak P."/>
            <person name="Neumann P."/>
        </authorList>
    </citation>
    <scope>NUCLEOTIDE SEQUENCE</scope>
</reference>
<comment type="caution">
    <text evidence="2">The sequence shown here is derived from an EMBL/GenBank/DDBJ whole genome shotgun (WGS) entry which is preliminary data.</text>
</comment>
<name>A0AAV0GFK1_9ASTE</name>
<evidence type="ECO:0000313" key="3">
    <source>
        <dbReference type="Proteomes" id="UP001152523"/>
    </source>
</evidence>
<gene>
    <name evidence="1" type="ORF">CEPIT_LOCUS10210</name>
    <name evidence="2" type="ORF">CEPIT_LOCUS43135</name>
</gene>
<evidence type="ECO:0008006" key="4">
    <source>
        <dbReference type="Google" id="ProtNLM"/>
    </source>
</evidence>
<keyword evidence="3" id="KW-1185">Reference proteome</keyword>